<dbReference type="SUPFAM" id="SSF48317">
    <property type="entry name" value="Acid phosphatase/Vanadium-dependent haloperoxidase"/>
    <property type="match status" value="1"/>
</dbReference>
<evidence type="ECO:0000259" key="2">
    <source>
        <dbReference type="SMART" id="SM00014"/>
    </source>
</evidence>
<proteinExistence type="predicted"/>
<reference evidence="3" key="1">
    <citation type="submission" date="2019-05" db="EMBL/GenBank/DDBJ databases">
        <authorList>
            <person name="Naeem R."/>
            <person name="Antony C."/>
            <person name="Guan Q."/>
        </authorList>
    </citation>
    <scope>NUCLEOTIDE SEQUENCE</scope>
    <source>
        <strain evidence="3">2</strain>
    </source>
</reference>
<dbReference type="InterPro" id="IPR000326">
    <property type="entry name" value="PAP2/HPO"/>
</dbReference>
<gene>
    <name evidence="3" type="ORF">BIN_B_00894</name>
</gene>
<feature type="transmembrane region" description="Helical" evidence="1">
    <location>
        <begin position="12"/>
        <end position="33"/>
    </location>
</feature>
<keyword evidence="1" id="KW-1133">Transmembrane helix</keyword>
<keyword evidence="1" id="KW-0472">Membrane</keyword>
<dbReference type="Pfam" id="PF01569">
    <property type="entry name" value="PAP2"/>
    <property type="match status" value="1"/>
</dbReference>
<keyword evidence="1" id="KW-0812">Transmembrane</keyword>
<dbReference type="Gene3D" id="1.20.144.10">
    <property type="entry name" value="Phosphatidic acid phosphatase type 2/haloperoxidase"/>
    <property type="match status" value="1"/>
</dbReference>
<feature type="transmembrane region" description="Helical" evidence="1">
    <location>
        <begin position="99"/>
        <end position="119"/>
    </location>
</feature>
<dbReference type="EMBL" id="LR589066">
    <property type="protein sequence ID" value="VTO95416.1"/>
    <property type="molecule type" value="Genomic_DNA"/>
</dbReference>
<dbReference type="PANTHER" id="PTHR14969:SF13">
    <property type="entry name" value="AT30094P"/>
    <property type="match status" value="1"/>
</dbReference>
<feature type="transmembrane region" description="Helical" evidence="1">
    <location>
        <begin position="194"/>
        <end position="212"/>
    </location>
</feature>
<sequence length="242" mass="25710">MSRPRNTADLVPVSLAVLLGIAGVVVYAVLWVGHSHHWGWLYDADWSLLTPAHDVGIKHPGWVQFWDVVSVVLGPFVLRPLGLLAAVIALVMRKVRVGLLLLACAPLDGLVTTVAKDLAGRPRPATALVFAPSTSFPSGHALEAIASLLALLVFVLPMMKAQAMRVAAVAVAAVSVVTVGAARVALNVHHPSDVIAGWALGYVYFLLCLWVFRPIPVRGTARLPLSRRGDPTGSKALLDPEA</sequence>
<dbReference type="PANTHER" id="PTHR14969">
    <property type="entry name" value="SPHINGOSINE-1-PHOSPHATE PHOSPHOHYDROLASE"/>
    <property type="match status" value="1"/>
</dbReference>
<feature type="transmembrane region" description="Helical" evidence="1">
    <location>
        <begin position="68"/>
        <end position="92"/>
    </location>
</feature>
<dbReference type="AlphaFoldDB" id="A0A653ED08"/>
<feature type="transmembrane region" description="Helical" evidence="1">
    <location>
        <begin position="166"/>
        <end position="188"/>
    </location>
</feature>
<accession>A0A653ED08</accession>
<organism evidence="3">
    <name type="scientific">Mycobacterium riyadhense</name>
    <dbReference type="NCBI Taxonomy" id="486698"/>
    <lineage>
        <taxon>Bacteria</taxon>
        <taxon>Bacillati</taxon>
        <taxon>Actinomycetota</taxon>
        <taxon>Actinomycetes</taxon>
        <taxon>Mycobacteriales</taxon>
        <taxon>Mycobacteriaceae</taxon>
        <taxon>Mycobacterium</taxon>
    </lineage>
</organism>
<feature type="transmembrane region" description="Helical" evidence="1">
    <location>
        <begin position="139"/>
        <end position="159"/>
    </location>
</feature>
<dbReference type="RefSeq" id="WP_204079131.1">
    <property type="nucleotide sequence ID" value="NZ_CAJMWI010000001.1"/>
</dbReference>
<dbReference type="SMART" id="SM00014">
    <property type="entry name" value="acidPPc"/>
    <property type="match status" value="1"/>
</dbReference>
<dbReference type="InterPro" id="IPR036938">
    <property type="entry name" value="PAP2/HPO_sf"/>
</dbReference>
<evidence type="ECO:0000313" key="3">
    <source>
        <dbReference type="EMBL" id="VTO95416.1"/>
    </source>
</evidence>
<protein>
    <submittedName>
        <fullName evidence="3">PAP2 superfamily protein</fullName>
    </submittedName>
</protein>
<feature type="domain" description="Phosphatidic acid phosphatase type 2/haloperoxidase" evidence="2">
    <location>
        <begin position="97"/>
        <end position="209"/>
    </location>
</feature>
<evidence type="ECO:0000256" key="1">
    <source>
        <dbReference type="SAM" id="Phobius"/>
    </source>
</evidence>
<name>A0A653ED08_9MYCO</name>